<evidence type="ECO:0008006" key="3">
    <source>
        <dbReference type="Google" id="ProtNLM"/>
    </source>
</evidence>
<dbReference type="Proteomes" id="UP000006876">
    <property type="component" value="Chromosome"/>
</dbReference>
<name>E3HNQ5_ACHXA</name>
<dbReference type="EMBL" id="CP002287">
    <property type="protein sequence ID" value="ADP17094.1"/>
    <property type="molecule type" value="Genomic_DNA"/>
</dbReference>
<dbReference type="HOGENOM" id="CLU_2461992_0_0_4"/>
<sequence>MHAVGVLQKLLQDSIPSLHLSQLKALTSTVRSTMTTRRLTLSGLARGLPADQAIRHRIKRVDRLLGKKKRCQTELTRVFRTPEEVDNT</sequence>
<dbReference type="AlphaFoldDB" id="E3HNQ5"/>
<dbReference type="KEGG" id="axy:AXYL_03774"/>
<organism evidence="1 2">
    <name type="scientific">Achromobacter xylosoxidans (strain A8)</name>
    <dbReference type="NCBI Taxonomy" id="762376"/>
    <lineage>
        <taxon>Bacteria</taxon>
        <taxon>Pseudomonadati</taxon>
        <taxon>Pseudomonadota</taxon>
        <taxon>Betaproteobacteria</taxon>
        <taxon>Burkholderiales</taxon>
        <taxon>Alcaligenaceae</taxon>
        <taxon>Achromobacter</taxon>
    </lineage>
</organism>
<reference evidence="1 2" key="1">
    <citation type="journal article" date="2011" name="J. Bacteriol.">
        <title>Complete genome sequence of the haloaromatic acid-degrading bacterium Achromobacter xylosoxidans A8.</title>
        <authorList>
            <person name="Strnad H."/>
            <person name="Ridl J."/>
            <person name="Paces J."/>
            <person name="Kolar M."/>
            <person name="Vlcek C."/>
            <person name="Paces V."/>
        </authorList>
    </citation>
    <scope>NUCLEOTIDE SEQUENCE [LARGE SCALE GENOMIC DNA]</scope>
    <source>
        <strain evidence="1 2">A8</strain>
    </source>
</reference>
<protein>
    <recommendedName>
        <fullName evidence="3">Transposase</fullName>
    </recommendedName>
</protein>
<accession>E3HNQ5</accession>
<dbReference type="PANTHER" id="PTHR35404:SF8">
    <property type="entry name" value="TRANSPOSASE OF TN10"/>
    <property type="match status" value="1"/>
</dbReference>
<evidence type="ECO:0000313" key="2">
    <source>
        <dbReference type="Proteomes" id="UP000006876"/>
    </source>
</evidence>
<proteinExistence type="predicted"/>
<dbReference type="PANTHER" id="PTHR35404">
    <property type="entry name" value="TRANSPOSASE OF TN10"/>
    <property type="match status" value="1"/>
</dbReference>
<evidence type="ECO:0000313" key="1">
    <source>
        <dbReference type="EMBL" id="ADP17094.1"/>
    </source>
</evidence>
<dbReference type="STRING" id="762376.AXYL_03774"/>
<gene>
    <name evidence="1" type="ordered locus">AXYL_03774</name>
</gene>